<dbReference type="EMBL" id="RSCD01000014">
    <property type="protein sequence ID" value="RSH89170.1"/>
    <property type="molecule type" value="Genomic_DNA"/>
</dbReference>
<dbReference type="PANTHER" id="PTHR43791:SF16">
    <property type="entry name" value="TRANSPORTER, PUTATIVE (AFU_ORTHOLOGUE AFUA_3G01840)-RELATED"/>
    <property type="match status" value="1"/>
</dbReference>
<evidence type="ECO:0000256" key="3">
    <source>
        <dbReference type="ARBA" id="ARBA00022692"/>
    </source>
</evidence>
<evidence type="ECO:0000313" key="9">
    <source>
        <dbReference type="Proteomes" id="UP000279259"/>
    </source>
</evidence>
<keyword evidence="4 7" id="KW-1133">Transmembrane helix</keyword>
<feature type="transmembrane region" description="Helical" evidence="7">
    <location>
        <begin position="424"/>
        <end position="444"/>
    </location>
</feature>
<evidence type="ECO:0008006" key="10">
    <source>
        <dbReference type="Google" id="ProtNLM"/>
    </source>
</evidence>
<feature type="transmembrane region" description="Helical" evidence="7">
    <location>
        <begin position="362"/>
        <end position="381"/>
    </location>
</feature>
<reference evidence="8 9" key="1">
    <citation type="submission" date="2018-11" db="EMBL/GenBank/DDBJ databases">
        <title>Genome sequence of Saitozyma podzolica DSM 27192.</title>
        <authorList>
            <person name="Aliyu H."/>
            <person name="Gorte O."/>
            <person name="Ochsenreither K."/>
        </authorList>
    </citation>
    <scope>NUCLEOTIDE SEQUENCE [LARGE SCALE GENOMIC DNA]</scope>
    <source>
        <strain evidence="8 9">DSM 27192</strain>
    </source>
</reference>
<dbReference type="AlphaFoldDB" id="A0A427YDG9"/>
<dbReference type="FunFam" id="1.20.1250.20:FF:000064">
    <property type="entry name" value="MFS allantoate transporter"/>
    <property type="match status" value="1"/>
</dbReference>
<feature type="transmembrane region" description="Helical" evidence="7">
    <location>
        <begin position="291"/>
        <end position="313"/>
    </location>
</feature>
<feature type="transmembrane region" description="Helical" evidence="7">
    <location>
        <begin position="136"/>
        <end position="153"/>
    </location>
</feature>
<dbReference type="InterPro" id="IPR036259">
    <property type="entry name" value="MFS_trans_sf"/>
</dbReference>
<comment type="caution">
    <text evidence="8">The sequence shown here is derived from an EMBL/GenBank/DDBJ whole genome shotgun (WGS) entry which is preliminary data.</text>
</comment>
<dbReference type="SUPFAM" id="SSF103473">
    <property type="entry name" value="MFS general substrate transporter"/>
    <property type="match status" value="1"/>
</dbReference>
<keyword evidence="9" id="KW-1185">Reference proteome</keyword>
<evidence type="ECO:0000256" key="1">
    <source>
        <dbReference type="ARBA" id="ARBA00004141"/>
    </source>
</evidence>
<comment type="subcellular location">
    <subcellularLocation>
        <location evidence="1">Membrane</location>
        <topology evidence="1">Multi-pass membrane protein</topology>
    </subcellularLocation>
</comment>
<dbReference type="GO" id="GO:0016020">
    <property type="term" value="C:membrane"/>
    <property type="evidence" value="ECO:0007669"/>
    <property type="project" value="UniProtKB-SubCell"/>
</dbReference>
<keyword evidence="5 7" id="KW-0472">Membrane</keyword>
<evidence type="ECO:0000313" key="8">
    <source>
        <dbReference type="EMBL" id="RSH89170.1"/>
    </source>
</evidence>
<accession>A0A427YDG9</accession>
<feature type="transmembrane region" description="Helical" evidence="7">
    <location>
        <begin position="393"/>
        <end position="412"/>
    </location>
</feature>
<feature type="transmembrane region" description="Helical" evidence="7">
    <location>
        <begin position="333"/>
        <end position="355"/>
    </location>
</feature>
<feature type="transmembrane region" description="Helical" evidence="7">
    <location>
        <begin position="198"/>
        <end position="218"/>
    </location>
</feature>
<name>A0A427YDG9_9TREE</name>
<dbReference type="PANTHER" id="PTHR43791">
    <property type="entry name" value="PERMEASE-RELATED"/>
    <property type="match status" value="1"/>
</dbReference>
<keyword evidence="2" id="KW-0813">Transport</keyword>
<dbReference type="GO" id="GO:0022857">
    <property type="term" value="F:transmembrane transporter activity"/>
    <property type="evidence" value="ECO:0007669"/>
    <property type="project" value="InterPro"/>
</dbReference>
<evidence type="ECO:0000256" key="7">
    <source>
        <dbReference type="SAM" id="Phobius"/>
    </source>
</evidence>
<dbReference type="InterPro" id="IPR011701">
    <property type="entry name" value="MFS"/>
</dbReference>
<keyword evidence="3 7" id="KW-0812">Transmembrane</keyword>
<dbReference type="OrthoDB" id="6730379at2759"/>
<sequence>MSAPATHAADEIQVKAPDQHLEEGVQHDHSSAQHQHRKDAALALLGDDRVEMTDEQNRLVARKIDLNILPPLCWVYFLQILDKSCVGYAANFGLQTETHLVGNQYSLVSSSGYWAQLAFCCGFTAFLIVRVPTRILMSVCILCWGTTMIGLAFSKSFGPLLANRFLLGMFEAINIPLFTVVTMSWYRRHEQPMRIAMWYGTNGVASMLGSLLAWGLSFSQSKVLYVYQILFLTVGLATVITAPLIYWRLDNNPATAKFLTPQERLWAVERLRSNNTGVETKEIKWNQVLETVIAIPTWLFIAITFCVNLGASVTNTFGPLIIKGFGFDARQTILLNIPFGFVQATVCFVGCLCAARFGYKSIVIIAFMLPCVLGSGLLYGLGRTANYQGGLLFGYYCIAFLFGCNPLIFSWLAANTGGHTKKSLAVSLCNAGLAAGNIVGPLLFNSNQAPEYHQGLAAVLGIFIACSVISGILAFVFLLMNKRKEKQRVANGKPAKLVDSSMAKVYQAGPSEKTENGYRLGDQAFDDLTDVQNDEFVYSY</sequence>
<comment type="similarity">
    <text evidence="6">Belongs to the major facilitator superfamily. Allantoate permease family.</text>
</comment>
<dbReference type="Gene3D" id="1.20.1250.20">
    <property type="entry name" value="MFS general substrate transporter like domains"/>
    <property type="match status" value="2"/>
</dbReference>
<gene>
    <name evidence="8" type="ORF">EHS25_002282</name>
</gene>
<evidence type="ECO:0000256" key="5">
    <source>
        <dbReference type="ARBA" id="ARBA00023136"/>
    </source>
</evidence>
<evidence type="ECO:0000256" key="4">
    <source>
        <dbReference type="ARBA" id="ARBA00022989"/>
    </source>
</evidence>
<feature type="transmembrane region" description="Helical" evidence="7">
    <location>
        <begin position="113"/>
        <end position="129"/>
    </location>
</feature>
<feature type="transmembrane region" description="Helical" evidence="7">
    <location>
        <begin position="456"/>
        <end position="479"/>
    </location>
</feature>
<feature type="transmembrane region" description="Helical" evidence="7">
    <location>
        <begin position="165"/>
        <end position="186"/>
    </location>
</feature>
<dbReference type="Proteomes" id="UP000279259">
    <property type="component" value="Unassembled WGS sequence"/>
</dbReference>
<evidence type="ECO:0000256" key="6">
    <source>
        <dbReference type="ARBA" id="ARBA00037968"/>
    </source>
</evidence>
<organism evidence="8 9">
    <name type="scientific">Saitozyma podzolica</name>
    <dbReference type="NCBI Taxonomy" id="1890683"/>
    <lineage>
        <taxon>Eukaryota</taxon>
        <taxon>Fungi</taxon>
        <taxon>Dikarya</taxon>
        <taxon>Basidiomycota</taxon>
        <taxon>Agaricomycotina</taxon>
        <taxon>Tremellomycetes</taxon>
        <taxon>Tremellales</taxon>
        <taxon>Trimorphomycetaceae</taxon>
        <taxon>Saitozyma</taxon>
    </lineage>
</organism>
<dbReference type="Pfam" id="PF07690">
    <property type="entry name" value="MFS_1"/>
    <property type="match status" value="1"/>
</dbReference>
<protein>
    <recommendedName>
        <fullName evidence="10">Major facilitator superfamily (MFS) profile domain-containing protein</fullName>
    </recommendedName>
</protein>
<proteinExistence type="inferred from homology"/>
<feature type="transmembrane region" description="Helical" evidence="7">
    <location>
        <begin position="224"/>
        <end position="247"/>
    </location>
</feature>
<evidence type="ECO:0000256" key="2">
    <source>
        <dbReference type="ARBA" id="ARBA00022448"/>
    </source>
</evidence>